<dbReference type="EMBL" id="DS113221">
    <property type="protein sequence ID" value="EAY18216.1"/>
    <property type="molecule type" value="Genomic_DNA"/>
</dbReference>
<reference evidence="2" key="2">
    <citation type="journal article" date="2007" name="Science">
        <title>Draft genome sequence of the sexually transmitted pathogen Trichomonas vaginalis.</title>
        <authorList>
            <person name="Carlton J.M."/>
            <person name="Hirt R.P."/>
            <person name="Silva J.C."/>
            <person name="Delcher A.L."/>
            <person name="Schatz M."/>
            <person name="Zhao Q."/>
            <person name="Wortman J.R."/>
            <person name="Bidwell S.L."/>
            <person name="Alsmark U.C.M."/>
            <person name="Besteiro S."/>
            <person name="Sicheritz-Ponten T."/>
            <person name="Noel C.J."/>
            <person name="Dacks J.B."/>
            <person name="Foster P.G."/>
            <person name="Simillion C."/>
            <person name="Van de Peer Y."/>
            <person name="Miranda-Saavedra D."/>
            <person name="Barton G.J."/>
            <person name="Westrop G.D."/>
            <person name="Mueller S."/>
            <person name="Dessi D."/>
            <person name="Fiori P.L."/>
            <person name="Ren Q."/>
            <person name="Paulsen I."/>
            <person name="Zhang H."/>
            <person name="Bastida-Corcuera F.D."/>
            <person name="Simoes-Barbosa A."/>
            <person name="Brown M.T."/>
            <person name="Hayes R.D."/>
            <person name="Mukherjee M."/>
            <person name="Okumura C.Y."/>
            <person name="Schneider R."/>
            <person name="Smith A.J."/>
            <person name="Vanacova S."/>
            <person name="Villalvazo M."/>
            <person name="Haas B.J."/>
            <person name="Pertea M."/>
            <person name="Feldblyum T.V."/>
            <person name="Utterback T.R."/>
            <person name="Shu C.L."/>
            <person name="Osoegawa K."/>
            <person name="de Jong P.J."/>
            <person name="Hrdy I."/>
            <person name="Horvathova L."/>
            <person name="Zubacova Z."/>
            <person name="Dolezal P."/>
            <person name="Malik S.B."/>
            <person name="Logsdon J.M. Jr."/>
            <person name="Henze K."/>
            <person name="Gupta A."/>
            <person name="Wang C.C."/>
            <person name="Dunne R.L."/>
            <person name="Upcroft J.A."/>
            <person name="Upcroft P."/>
            <person name="White O."/>
            <person name="Salzberg S.L."/>
            <person name="Tang P."/>
            <person name="Chiu C.-H."/>
            <person name="Lee Y.-S."/>
            <person name="Embley T.M."/>
            <person name="Coombs G.H."/>
            <person name="Mottram J.C."/>
            <person name="Tachezy J."/>
            <person name="Fraser-Liggett C.M."/>
            <person name="Johnson P.J."/>
        </authorList>
    </citation>
    <scope>NUCLEOTIDE SEQUENCE [LARGE SCALE GENOMIC DNA]</scope>
    <source>
        <strain evidence="2">G3</strain>
    </source>
</reference>
<dbReference type="KEGG" id="tva:5463722"/>
<accession>A2DN39</accession>
<evidence type="ECO:0000313" key="3">
    <source>
        <dbReference type="Proteomes" id="UP000001542"/>
    </source>
</evidence>
<dbReference type="InterPro" id="IPR051023">
    <property type="entry name" value="PP2A_Regulatory_Subunit_A"/>
</dbReference>
<evidence type="ECO:0008006" key="4">
    <source>
        <dbReference type="Google" id="ProtNLM"/>
    </source>
</evidence>
<organism evidence="2 3">
    <name type="scientific">Trichomonas vaginalis (strain ATCC PRA-98 / G3)</name>
    <dbReference type="NCBI Taxonomy" id="412133"/>
    <lineage>
        <taxon>Eukaryota</taxon>
        <taxon>Metamonada</taxon>
        <taxon>Parabasalia</taxon>
        <taxon>Trichomonadida</taxon>
        <taxon>Trichomonadidae</taxon>
        <taxon>Trichomonas</taxon>
    </lineage>
</organism>
<dbReference type="RefSeq" id="XP_001579202.1">
    <property type="nucleotide sequence ID" value="XM_001579152.1"/>
</dbReference>
<dbReference type="GO" id="GO:0019888">
    <property type="term" value="F:protein phosphatase regulator activity"/>
    <property type="evidence" value="ECO:0000318"/>
    <property type="project" value="GO_Central"/>
</dbReference>
<dbReference type="GO" id="GO:0005634">
    <property type="term" value="C:nucleus"/>
    <property type="evidence" value="ECO:0000318"/>
    <property type="project" value="GO_Central"/>
</dbReference>
<dbReference type="VEuPathDB" id="TrichDB:TVAG_122820"/>
<dbReference type="STRING" id="5722.A2DN39"/>
<dbReference type="InParanoid" id="A2DN39"/>
<dbReference type="eggNOG" id="KOG0211">
    <property type="taxonomic scope" value="Eukaryota"/>
</dbReference>
<dbReference type="Gene3D" id="1.25.10.10">
    <property type="entry name" value="Leucine-rich Repeat Variant"/>
    <property type="match status" value="1"/>
</dbReference>
<dbReference type="InterPro" id="IPR011989">
    <property type="entry name" value="ARM-like"/>
</dbReference>
<dbReference type="GO" id="GO:0005737">
    <property type="term" value="C:cytoplasm"/>
    <property type="evidence" value="ECO:0000318"/>
    <property type="project" value="GO_Central"/>
</dbReference>
<protein>
    <recommendedName>
        <fullName evidence="4">HEAT repeat family protein</fullName>
    </recommendedName>
</protein>
<dbReference type="FunFam" id="1.25.10.10:FF:000994">
    <property type="entry name" value="HEAT repeat family protein"/>
    <property type="match status" value="1"/>
</dbReference>
<proteinExistence type="predicted"/>
<dbReference type="Proteomes" id="UP000001542">
    <property type="component" value="Unassembled WGS sequence"/>
</dbReference>
<dbReference type="GO" id="GO:0005829">
    <property type="term" value="C:cytosol"/>
    <property type="evidence" value="ECO:0000318"/>
    <property type="project" value="GO_Central"/>
</dbReference>
<dbReference type="VEuPathDB" id="TrichDB:TVAGG3_1011260"/>
<dbReference type="SUPFAM" id="SSF48371">
    <property type="entry name" value="ARM repeat"/>
    <property type="match status" value="1"/>
</dbReference>
<dbReference type="PANTHER" id="PTHR10648:SF4">
    <property type="entry name" value="PROTEIN PHOSPHATASE 2 (FORMERLY 2A), REGULATORY SUBUNIT A, BETA ISOFORM-RELATED"/>
    <property type="match status" value="1"/>
</dbReference>
<sequence length="526" mass="59990">MSSKYNSLLESLRSQNPLERNRTSSMLADLLKDLQPNEVRDVLIQIKSIERQSLEMQAQICRALGNLVPLVGGRDYISKVLDTIEFYLETDDDNIREKCIASIDQLVKSSNTEEIEKIFIPFFIKLSKDAFYGKRSASALIICLASKYLTEQESNSLFPILETLVSDQSIEVRRDLAKAMYDAFNSHKFIVEKLILILSKLINDQTVIVQKNIAPALTCLTHEKYNDFVDDAINIIVANKKFENVISILSNIENLYITKETQQYLYSFIFTDEHPLVRAESAKHLKFIAKSNVLSKEKLDESIKLLAKDSDPQVLFELAKSIPNLIENHKEACEFALSILTESTDTRISNQAYEAIAETGVGIEIAINRISQIGNSHWRTMISMCCVIGLMSKTLDVDSFNEKLLQYLYILFESKVWGVRSQAVDTVKDIMQVYGTDWFFTKIYDYVIEKFSKGNYLDRQLSVLVACSSPDYSKVSGFLKQITSDPTSNVRLMLAKECPKQFTEILDILSHDSDQDVSYYANQRKN</sequence>
<reference evidence="2" key="1">
    <citation type="submission" date="2006-10" db="EMBL/GenBank/DDBJ databases">
        <authorList>
            <person name="Amadeo P."/>
            <person name="Zhao Q."/>
            <person name="Wortman J."/>
            <person name="Fraser-Liggett C."/>
            <person name="Carlton J."/>
        </authorList>
    </citation>
    <scope>NUCLEOTIDE SEQUENCE</scope>
    <source>
        <strain evidence="2">G3</strain>
    </source>
</reference>
<dbReference type="PANTHER" id="PTHR10648">
    <property type="entry name" value="SERINE/THREONINE-PROTEIN PHOSPHATASE PP2A 65 KDA REGULATORY SUBUNIT"/>
    <property type="match status" value="1"/>
</dbReference>
<keyword evidence="3" id="KW-1185">Reference proteome</keyword>
<dbReference type="AlphaFoldDB" id="A2DN39"/>
<name>A2DN39_TRIV3</name>
<dbReference type="InterPro" id="IPR016024">
    <property type="entry name" value="ARM-type_fold"/>
</dbReference>
<keyword evidence="1" id="KW-0677">Repeat</keyword>
<dbReference type="SMR" id="A2DN39"/>
<gene>
    <name evidence="2" type="ORF">TVAG_122820</name>
</gene>
<evidence type="ECO:0000256" key="1">
    <source>
        <dbReference type="ARBA" id="ARBA00022737"/>
    </source>
</evidence>
<dbReference type="GO" id="GO:0000159">
    <property type="term" value="C:protein phosphatase type 2A complex"/>
    <property type="evidence" value="ECO:0000318"/>
    <property type="project" value="GO_Central"/>
</dbReference>
<evidence type="ECO:0000313" key="2">
    <source>
        <dbReference type="EMBL" id="EAY18216.1"/>
    </source>
</evidence>